<keyword evidence="6" id="KW-1133">Transmembrane helix</keyword>
<keyword evidence="3" id="KW-0788">Thiol protease</keyword>
<keyword evidence="8" id="KW-1185">Reference proteome</keyword>
<dbReference type="InterPro" id="IPR023365">
    <property type="entry name" value="Sortase_dom-sf"/>
</dbReference>
<dbReference type="SUPFAM" id="SSF63817">
    <property type="entry name" value="Sortase"/>
    <property type="match status" value="1"/>
</dbReference>
<dbReference type="Gene3D" id="2.40.260.10">
    <property type="entry name" value="Sortase"/>
    <property type="match status" value="1"/>
</dbReference>
<name>A0A1H9M935_9LACT</name>
<feature type="compositionally biased region" description="Basic and acidic residues" evidence="5">
    <location>
        <begin position="10"/>
        <end position="36"/>
    </location>
</feature>
<feature type="region of interest" description="Disordered" evidence="5">
    <location>
        <begin position="1"/>
        <end position="61"/>
    </location>
</feature>
<dbReference type="InterPro" id="IPR042007">
    <property type="entry name" value="Sortase_A"/>
</dbReference>
<dbReference type="STRING" id="137733.SAMN05421767_12512"/>
<evidence type="ECO:0000256" key="5">
    <source>
        <dbReference type="SAM" id="MobiDB-lite"/>
    </source>
</evidence>
<proteinExistence type="predicted"/>
<feature type="active site" description="Proton donor/acceptor" evidence="4">
    <location>
        <position position="217"/>
    </location>
</feature>
<dbReference type="InterPro" id="IPR005754">
    <property type="entry name" value="Sortase"/>
</dbReference>
<feature type="transmembrane region" description="Helical" evidence="6">
    <location>
        <begin position="90"/>
        <end position="111"/>
    </location>
</feature>
<organism evidence="7 8">
    <name type="scientific">Granulicatella balaenopterae</name>
    <dbReference type="NCBI Taxonomy" id="137733"/>
    <lineage>
        <taxon>Bacteria</taxon>
        <taxon>Bacillati</taxon>
        <taxon>Bacillota</taxon>
        <taxon>Bacilli</taxon>
        <taxon>Lactobacillales</taxon>
        <taxon>Carnobacteriaceae</taxon>
        <taxon>Granulicatella</taxon>
    </lineage>
</organism>
<accession>A0A1H9M935</accession>
<evidence type="ECO:0000256" key="4">
    <source>
        <dbReference type="PIRSR" id="PIRSR605754-1"/>
    </source>
</evidence>
<evidence type="ECO:0000256" key="1">
    <source>
        <dbReference type="ARBA" id="ARBA00022670"/>
    </source>
</evidence>
<evidence type="ECO:0000313" key="8">
    <source>
        <dbReference type="Proteomes" id="UP000198556"/>
    </source>
</evidence>
<evidence type="ECO:0000313" key="7">
    <source>
        <dbReference type="EMBL" id="SER20184.1"/>
    </source>
</evidence>
<dbReference type="AlphaFoldDB" id="A0A1H9M935"/>
<dbReference type="NCBIfam" id="TIGR01076">
    <property type="entry name" value="sortase_fam"/>
    <property type="match status" value="1"/>
</dbReference>
<sequence length="320" mass="36373">MKKNKKRLEKIKSVKESIEAERTMQEHENSASDSSKKQPQMSTATHQEQTESRVNQSGHSELSATIFSDQEHEEMVSHNNRFHHSKKRDWHLIIAIICFVIAGALFSLGPIRTMILSQFQQEANQTLETITVEDIESNAEADADFDFSKVEELDLEGVMSARFKKEPYLTIGAIAVPAVELNLPIIRGVSNAGLYVGAGTMKPNQVMGENNYCLASHNYPGKPTILFSPLERLKNGDKIYVTDLKYIYEYETTVITTVDQHQVDILDDVPGENIITLMKCNDNDYYRDIYQGKFIQKVAVDEAPEEMKQVFNVDFTQKEK</sequence>
<dbReference type="CDD" id="cd06165">
    <property type="entry name" value="Sortase_A"/>
    <property type="match status" value="1"/>
</dbReference>
<keyword evidence="6" id="KW-0472">Membrane</keyword>
<keyword evidence="6" id="KW-0812">Transmembrane</keyword>
<feature type="active site" description="Acyl-thioester intermediate" evidence="4">
    <location>
        <position position="280"/>
    </location>
</feature>
<dbReference type="EMBL" id="FOGF01000025">
    <property type="protein sequence ID" value="SER20184.1"/>
    <property type="molecule type" value="Genomic_DNA"/>
</dbReference>
<dbReference type="GO" id="GO:0006508">
    <property type="term" value="P:proteolysis"/>
    <property type="evidence" value="ECO:0007669"/>
    <property type="project" value="UniProtKB-KW"/>
</dbReference>
<evidence type="ECO:0000256" key="3">
    <source>
        <dbReference type="ARBA" id="ARBA00022807"/>
    </source>
</evidence>
<evidence type="ECO:0000256" key="6">
    <source>
        <dbReference type="SAM" id="Phobius"/>
    </source>
</evidence>
<reference evidence="7 8" key="1">
    <citation type="submission" date="2016-10" db="EMBL/GenBank/DDBJ databases">
        <authorList>
            <person name="de Groot N.N."/>
        </authorList>
    </citation>
    <scope>NUCLEOTIDE SEQUENCE [LARGE SCALE GENOMIC DNA]</scope>
    <source>
        <strain evidence="7 8">DSM 15827</strain>
    </source>
</reference>
<dbReference type="GO" id="GO:0008234">
    <property type="term" value="F:cysteine-type peptidase activity"/>
    <property type="evidence" value="ECO:0007669"/>
    <property type="project" value="UniProtKB-KW"/>
</dbReference>
<keyword evidence="1" id="KW-0645">Protease</keyword>
<dbReference type="Proteomes" id="UP000198556">
    <property type="component" value="Unassembled WGS sequence"/>
</dbReference>
<keyword evidence="2" id="KW-0378">Hydrolase</keyword>
<protein>
    <submittedName>
        <fullName evidence="7">Sortase A</fullName>
    </submittedName>
</protein>
<dbReference type="Pfam" id="PF04203">
    <property type="entry name" value="Sortase"/>
    <property type="match status" value="1"/>
</dbReference>
<evidence type="ECO:0000256" key="2">
    <source>
        <dbReference type="ARBA" id="ARBA00022801"/>
    </source>
</evidence>
<feature type="compositionally biased region" description="Polar residues" evidence="5">
    <location>
        <begin position="37"/>
        <end position="61"/>
    </location>
</feature>
<dbReference type="RefSeq" id="WP_245711136.1">
    <property type="nucleotide sequence ID" value="NZ_FOGF01000025.1"/>
</dbReference>
<gene>
    <name evidence="7" type="ORF">SAMN05421767_12512</name>
</gene>